<dbReference type="GO" id="GO:0061608">
    <property type="term" value="F:nuclear import signal receptor activity"/>
    <property type="evidence" value="ECO:0007669"/>
    <property type="project" value="TreeGrafter"/>
</dbReference>
<protein>
    <submittedName>
        <fullName evidence="1">Uncharacterized protein</fullName>
    </submittedName>
</protein>
<dbReference type="EMBL" id="SWLB01000012">
    <property type="protein sequence ID" value="KAF3331582.1"/>
    <property type="molecule type" value="Genomic_DNA"/>
</dbReference>
<dbReference type="OrthoDB" id="1930763at2759"/>
<name>A0A833R3Y8_9POAL</name>
<dbReference type="InterPro" id="IPR037766">
    <property type="entry name" value="FHY1"/>
</dbReference>
<proteinExistence type="predicted"/>
<dbReference type="GO" id="GO:0009639">
    <property type="term" value="P:response to red or far red light"/>
    <property type="evidence" value="ECO:0007669"/>
    <property type="project" value="InterPro"/>
</dbReference>
<organism evidence="1 2">
    <name type="scientific">Carex littledalei</name>
    <dbReference type="NCBI Taxonomy" id="544730"/>
    <lineage>
        <taxon>Eukaryota</taxon>
        <taxon>Viridiplantae</taxon>
        <taxon>Streptophyta</taxon>
        <taxon>Embryophyta</taxon>
        <taxon>Tracheophyta</taxon>
        <taxon>Spermatophyta</taxon>
        <taxon>Magnoliopsida</taxon>
        <taxon>Liliopsida</taxon>
        <taxon>Poales</taxon>
        <taxon>Cyperaceae</taxon>
        <taxon>Cyperoideae</taxon>
        <taxon>Cariceae</taxon>
        <taxon>Carex</taxon>
        <taxon>Carex subgen. Euthyceras</taxon>
    </lineage>
</organism>
<dbReference type="AlphaFoldDB" id="A0A833R3Y8"/>
<comment type="caution">
    <text evidence="1">The sequence shown here is derived from an EMBL/GenBank/DDBJ whole genome shotgun (WGS) entry which is preliminary data.</text>
</comment>
<dbReference type="PANTHER" id="PTHR37723:SF1">
    <property type="entry name" value="PROTEIN FAR-RED-ELONGATED HYPOCOTYL 1-LIKE"/>
    <property type="match status" value="1"/>
</dbReference>
<dbReference type="GO" id="GO:0005737">
    <property type="term" value="C:cytoplasm"/>
    <property type="evidence" value="ECO:0007669"/>
    <property type="project" value="TreeGrafter"/>
</dbReference>
<dbReference type="Proteomes" id="UP000623129">
    <property type="component" value="Unassembled WGS sequence"/>
</dbReference>
<sequence>MHCSCSTIREVSDHSTELKKKRKLLCEHTDLESPISKQKLENQHVMELAESSENSVNSPFTNTVHNVDDRSMVQDWSYTSSSSCSSGATSSSTFSSSAEFDSGASTSNFGSGGIDCNCKKELFKELEALHDPFITELVKSSSMVGGEDADADTSDSMLLDESVALSTLTGIVQDGRAGSRELTIDQEFEQYFSKLML</sequence>
<keyword evidence="2" id="KW-1185">Reference proteome</keyword>
<dbReference type="PANTHER" id="PTHR37723">
    <property type="entry name" value="PROTEIN FAR-RED ELONGATED HYPOCOTYL 1"/>
    <property type="match status" value="1"/>
</dbReference>
<dbReference type="GO" id="GO:0016607">
    <property type="term" value="C:nuclear speck"/>
    <property type="evidence" value="ECO:0007669"/>
    <property type="project" value="TreeGrafter"/>
</dbReference>
<dbReference type="GO" id="GO:0051457">
    <property type="term" value="P:maintenance of protein location in nucleus"/>
    <property type="evidence" value="ECO:0007669"/>
    <property type="project" value="TreeGrafter"/>
</dbReference>
<gene>
    <name evidence="1" type="ORF">FCM35_KLT02988</name>
</gene>
<evidence type="ECO:0000313" key="2">
    <source>
        <dbReference type="Proteomes" id="UP000623129"/>
    </source>
</evidence>
<accession>A0A833R3Y8</accession>
<reference evidence="1" key="1">
    <citation type="submission" date="2020-01" db="EMBL/GenBank/DDBJ databases">
        <title>Genome sequence of Kobresia littledalei, the first chromosome-level genome in the family Cyperaceae.</title>
        <authorList>
            <person name="Qu G."/>
        </authorList>
    </citation>
    <scope>NUCLEOTIDE SEQUENCE</scope>
    <source>
        <strain evidence="1">C.B.Clarke</strain>
        <tissue evidence="1">Leaf</tissue>
    </source>
</reference>
<evidence type="ECO:0000313" key="1">
    <source>
        <dbReference type="EMBL" id="KAF3331582.1"/>
    </source>
</evidence>